<keyword evidence="8 10" id="KW-0472">Membrane</keyword>
<dbReference type="InterPro" id="IPR005829">
    <property type="entry name" value="Sugar_transporter_CS"/>
</dbReference>
<keyword evidence="5 10" id="KW-0812">Transmembrane</keyword>
<feature type="transmembrane region" description="Helical" evidence="10">
    <location>
        <begin position="383"/>
        <end position="409"/>
    </location>
</feature>
<evidence type="ECO:0000256" key="9">
    <source>
        <dbReference type="RuleBase" id="RU003346"/>
    </source>
</evidence>
<evidence type="ECO:0000256" key="5">
    <source>
        <dbReference type="ARBA" id="ARBA00022692"/>
    </source>
</evidence>
<dbReference type="GO" id="GO:0015293">
    <property type="term" value="F:symporter activity"/>
    <property type="evidence" value="ECO:0007669"/>
    <property type="project" value="UniProtKB-KW"/>
</dbReference>
<keyword evidence="7 10" id="KW-1133">Transmembrane helix</keyword>
<evidence type="ECO:0000256" key="3">
    <source>
        <dbReference type="ARBA" id="ARBA00022448"/>
    </source>
</evidence>
<dbReference type="InterPro" id="IPR020846">
    <property type="entry name" value="MFS_dom"/>
</dbReference>
<dbReference type="InterPro" id="IPR036259">
    <property type="entry name" value="MFS_trans_sf"/>
</dbReference>
<dbReference type="SUPFAM" id="SSF103473">
    <property type="entry name" value="MFS general substrate transporter"/>
    <property type="match status" value="1"/>
</dbReference>
<comment type="similarity">
    <text evidence="2 9">Belongs to the major facilitator superfamily. Sugar transporter (TC 2.A.1.1) family.</text>
</comment>
<dbReference type="OMA" id="IIMTYAE"/>
<comment type="subcellular location">
    <subcellularLocation>
        <location evidence="1">Membrane</location>
        <topology evidence="1">Multi-pass membrane protein</topology>
    </subcellularLocation>
</comment>
<keyword evidence="3 9" id="KW-0813">Transport</keyword>
<dbReference type="PANTHER" id="PTHR23500">
    <property type="entry name" value="SOLUTE CARRIER FAMILY 2, FACILITATED GLUCOSE TRANSPORTER"/>
    <property type="match status" value="1"/>
</dbReference>
<feature type="transmembrane region" description="Helical" evidence="10">
    <location>
        <begin position="284"/>
        <end position="308"/>
    </location>
</feature>
<evidence type="ECO:0000313" key="13">
    <source>
        <dbReference type="Proteomes" id="UP000243459"/>
    </source>
</evidence>
<name>A0A5P1EJU3_ASPOF</name>
<dbReference type="Proteomes" id="UP000243459">
    <property type="component" value="Chromosome 7"/>
</dbReference>
<dbReference type="PROSITE" id="PS00216">
    <property type="entry name" value="SUGAR_TRANSPORT_1"/>
    <property type="match status" value="1"/>
</dbReference>
<dbReference type="InterPro" id="IPR044778">
    <property type="entry name" value="MFS_STP/MST-like_plant"/>
</dbReference>
<evidence type="ECO:0000256" key="1">
    <source>
        <dbReference type="ARBA" id="ARBA00004141"/>
    </source>
</evidence>
<keyword evidence="6" id="KW-0769">Symport</keyword>
<dbReference type="PRINTS" id="PR00171">
    <property type="entry name" value="SUGRTRNSPORT"/>
</dbReference>
<dbReference type="InterPro" id="IPR045262">
    <property type="entry name" value="STP/PLT_plant"/>
</dbReference>
<sequence length="602" mass="66684">MAPGVVMPRSGAPPNEFEGRVTIYVVVCGIIAATGGLMFGYDIGISGGVTSMDDFLEKFFHKVYLKKHHAREDNYCKFDNQGLQLFTSSLYLAALLTSFLASKTCTRYGRKPTMQAASVFFLVGTVLNAAAVNLWMLIIGRLLLGVGVGCANQAVPLFLSEIAPVKLRGALNILFQLMVTIGILVANLVNYKASTIHPSGWRLALGLAGVPAAILCIGSFIIPETPTSLIERQELDQGLSVLKKIRGTDNVSLEYKEILQASELAKEVKHPFKNLRQPSSRPPLVIAVLMQIFQQFTGINAIMFYAPVLFQTIGFKNDASLLSAVITGTVNVLCTIVSIVFVDKAGRKILLLSACILMLIAQTTIGGVLHANLKATNNLNHSVAIVVVVFVCVFVGSFAWSWGPLGWLIPSETFPLETRTAGFSFAVSSNMLFTFIIAQAFLSMMCHMRASIFFFFSAWIVAMGLFVVFLLPETKNVPIDEMIERVWKLHWYWKRNNMFVTQIDSDIFFMQTWEHWKNGKMFEIIDTSIVENCRENEVLRCIQIGLLCAQELPDNRPLISQVVLMFNSPSMDIPVPLKPAHYASMREGSSVNEDPISELQPR</sequence>
<evidence type="ECO:0000256" key="8">
    <source>
        <dbReference type="ARBA" id="ARBA00023136"/>
    </source>
</evidence>
<dbReference type="Gene3D" id="1.20.1250.20">
    <property type="entry name" value="MFS general substrate transporter like domains"/>
    <property type="match status" value="1"/>
</dbReference>
<dbReference type="NCBIfam" id="TIGR00879">
    <property type="entry name" value="SP"/>
    <property type="match status" value="1"/>
</dbReference>
<reference evidence="13" key="1">
    <citation type="journal article" date="2017" name="Nat. Commun.">
        <title>The asparagus genome sheds light on the origin and evolution of a young Y chromosome.</title>
        <authorList>
            <person name="Harkess A."/>
            <person name="Zhou J."/>
            <person name="Xu C."/>
            <person name="Bowers J.E."/>
            <person name="Van der Hulst R."/>
            <person name="Ayyampalayam S."/>
            <person name="Mercati F."/>
            <person name="Riccardi P."/>
            <person name="McKain M.R."/>
            <person name="Kakrana A."/>
            <person name="Tang H."/>
            <person name="Ray J."/>
            <person name="Groenendijk J."/>
            <person name="Arikit S."/>
            <person name="Mathioni S.M."/>
            <person name="Nakano M."/>
            <person name="Shan H."/>
            <person name="Telgmann-Rauber A."/>
            <person name="Kanno A."/>
            <person name="Yue Z."/>
            <person name="Chen H."/>
            <person name="Li W."/>
            <person name="Chen Y."/>
            <person name="Xu X."/>
            <person name="Zhang Y."/>
            <person name="Luo S."/>
            <person name="Chen H."/>
            <person name="Gao J."/>
            <person name="Mao Z."/>
            <person name="Pires J.C."/>
            <person name="Luo M."/>
            <person name="Kudrna D."/>
            <person name="Wing R.A."/>
            <person name="Meyers B.C."/>
            <person name="Yi K."/>
            <person name="Kong H."/>
            <person name="Lavrijsen P."/>
            <person name="Sunseri F."/>
            <person name="Falavigna A."/>
            <person name="Ye Y."/>
            <person name="Leebens-Mack J.H."/>
            <person name="Chen G."/>
        </authorList>
    </citation>
    <scope>NUCLEOTIDE SEQUENCE [LARGE SCALE GENOMIC DNA]</scope>
    <source>
        <strain evidence="13">cv. DH0086</strain>
    </source>
</reference>
<evidence type="ECO:0000256" key="10">
    <source>
        <dbReference type="SAM" id="Phobius"/>
    </source>
</evidence>
<dbReference type="GO" id="GO:0016020">
    <property type="term" value="C:membrane"/>
    <property type="evidence" value="ECO:0007669"/>
    <property type="project" value="UniProtKB-SubCell"/>
</dbReference>
<dbReference type="Pfam" id="PF00083">
    <property type="entry name" value="Sugar_tr"/>
    <property type="match status" value="1"/>
</dbReference>
<dbReference type="PROSITE" id="PS50850">
    <property type="entry name" value="MFS"/>
    <property type="match status" value="1"/>
</dbReference>
<dbReference type="Gene3D" id="1.10.510.10">
    <property type="entry name" value="Transferase(Phosphotransferase) domain 1"/>
    <property type="match status" value="1"/>
</dbReference>
<feature type="transmembrane region" description="Helical" evidence="10">
    <location>
        <begin position="349"/>
        <end position="371"/>
    </location>
</feature>
<evidence type="ECO:0000313" key="12">
    <source>
        <dbReference type="EMBL" id="ONK65447.1"/>
    </source>
</evidence>
<gene>
    <name evidence="12" type="ORF">A4U43_C07F37210</name>
</gene>
<dbReference type="EMBL" id="CM007387">
    <property type="protein sequence ID" value="ONK65447.1"/>
    <property type="molecule type" value="Genomic_DNA"/>
</dbReference>
<feature type="transmembrane region" description="Helical" evidence="10">
    <location>
        <begin position="320"/>
        <end position="342"/>
    </location>
</feature>
<feature type="transmembrane region" description="Helical" evidence="10">
    <location>
        <begin position="138"/>
        <end position="159"/>
    </location>
</feature>
<organism evidence="12 13">
    <name type="scientific">Asparagus officinalis</name>
    <name type="common">Garden asparagus</name>
    <dbReference type="NCBI Taxonomy" id="4686"/>
    <lineage>
        <taxon>Eukaryota</taxon>
        <taxon>Viridiplantae</taxon>
        <taxon>Streptophyta</taxon>
        <taxon>Embryophyta</taxon>
        <taxon>Tracheophyta</taxon>
        <taxon>Spermatophyta</taxon>
        <taxon>Magnoliopsida</taxon>
        <taxon>Liliopsida</taxon>
        <taxon>Asparagales</taxon>
        <taxon>Asparagaceae</taxon>
        <taxon>Asparagoideae</taxon>
        <taxon>Asparagus</taxon>
    </lineage>
</organism>
<keyword evidence="4" id="KW-0762">Sugar transport</keyword>
<dbReference type="AlphaFoldDB" id="A0A5P1EJU3"/>
<feature type="transmembrane region" description="Helical" evidence="10">
    <location>
        <begin position="83"/>
        <end position="101"/>
    </location>
</feature>
<evidence type="ECO:0000256" key="6">
    <source>
        <dbReference type="ARBA" id="ARBA00022847"/>
    </source>
</evidence>
<evidence type="ECO:0000259" key="11">
    <source>
        <dbReference type="PROSITE" id="PS50850"/>
    </source>
</evidence>
<accession>A0A5P1EJU3</accession>
<feature type="transmembrane region" description="Helical" evidence="10">
    <location>
        <begin position="21"/>
        <end position="41"/>
    </location>
</feature>
<protein>
    <recommendedName>
        <fullName evidence="11">Major facilitator superfamily (MFS) profile domain-containing protein</fullName>
    </recommendedName>
</protein>
<dbReference type="Gramene" id="ONK65447">
    <property type="protein sequence ID" value="ONK65447"/>
    <property type="gene ID" value="A4U43_C07F37210"/>
</dbReference>
<dbReference type="PANTHER" id="PTHR23500:SF371">
    <property type="entry name" value="OS07G0206600 PROTEIN"/>
    <property type="match status" value="1"/>
</dbReference>
<dbReference type="InterPro" id="IPR005828">
    <property type="entry name" value="MFS_sugar_transport-like"/>
</dbReference>
<proteinExistence type="inferred from homology"/>
<dbReference type="GO" id="GO:0015145">
    <property type="term" value="F:monosaccharide transmembrane transporter activity"/>
    <property type="evidence" value="ECO:0007669"/>
    <property type="project" value="InterPro"/>
</dbReference>
<dbReference type="CDD" id="cd17361">
    <property type="entry name" value="MFS_STP"/>
    <property type="match status" value="1"/>
</dbReference>
<feature type="transmembrane region" description="Helical" evidence="10">
    <location>
        <begin position="113"/>
        <end position="132"/>
    </location>
</feature>
<dbReference type="PROSITE" id="PS00217">
    <property type="entry name" value="SUGAR_TRANSPORT_2"/>
    <property type="match status" value="1"/>
</dbReference>
<keyword evidence="13" id="KW-1185">Reference proteome</keyword>
<feature type="transmembrane region" description="Helical" evidence="10">
    <location>
        <begin position="448"/>
        <end position="471"/>
    </location>
</feature>
<evidence type="ECO:0000256" key="4">
    <source>
        <dbReference type="ARBA" id="ARBA00022597"/>
    </source>
</evidence>
<dbReference type="FunFam" id="1.20.1250.20:FF:000002">
    <property type="entry name" value="Sugar transport protein 13"/>
    <property type="match status" value="1"/>
</dbReference>
<feature type="domain" description="Major facilitator superfamily (MFS) profile" evidence="11">
    <location>
        <begin position="28"/>
        <end position="475"/>
    </location>
</feature>
<feature type="transmembrane region" description="Helical" evidence="10">
    <location>
        <begin position="421"/>
        <end position="442"/>
    </location>
</feature>
<feature type="transmembrane region" description="Helical" evidence="10">
    <location>
        <begin position="171"/>
        <end position="189"/>
    </location>
</feature>
<evidence type="ECO:0000256" key="7">
    <source>
        <dbReference type="ARBA" id="ARBA00022989"/>
    </source>
</evidence>
<feature type="transmembrane region" description="Helical" evidence="10">
    <location>
        <begin position="201"/>
        <end position="222"/>
    </location>
</feature>
<evidence type="ECO:0000256" key="2">
    <source>
        <dbReference type="ARBA" id="ARBA00010992"/>
    </source>
</evidence>
<dbReference type="InterPro" id="IPR003663">
    <property type="entry name" value="Sugar/inositol_transpt"/>
</dbReference>